<comment type="similarity">
    <text evidence="1 3">Belongs to the short-chain dehydrogenases/reductases (SDR) family.</text>
</comment>
<dbReference type="PRINTS" id="PR00080">
    <property type="entry name" value="SDRFAMILY"/>
</dbReference>
<organism evidence="4 5">
    <name type="scientific">Fibroporia radiculosa</name>
    <dbReference type="NCBI Taxonomy" id="599839"/>
    <lineage>
        <taxon>Eukaryota</taxon>
        <taxon>Fungi</taxon>
        <taxon>Dikarya</taxon>
        <taxon>Basidiomycota</taxon>
        <taxon>Agaricomycotina</taxon>
        <taxon>Agaricomycetes</taxon>
        <taxon>Polyporales</taxon>
        <taxon>Fibroporiaceae</taxon>
        <taxon>Fibroporia</taxon>
    </lineage>
</organism>
<dbReference type="STRING" id="599839.J4HYY4"/>
<dbReference type="GO" id="GO:0016491">
    <property type="term" value="F:oxidoreductase activity"/>
    <property type="evidence" value="ECO:0007669"/>
    <property type="project" value="UniProtKB-KW"/>
</dbReference>
<dbReference type="OrthoDB" id="1933717at2759"/>
<dbReference type="AlphaFoldDB" id="J4HYY4"/>
<dbReference type="InterPro" id="IPR036291">
    <property type="entry name" value="NAD(P)-bd_dom_sf"/>
</dbReference>
<dbReference type="SUPFAM" id="SSF51735">
    <property type="entry name" value="NAD(P)-binding Rossmann-fold domains"/>
    <property type="match status" value="1"/>
</dbReference>
<accession>J4HYY4</accession>
<dbReference type="CDD" id="cd05233">
    <property type="entry name" value="SDR_c"/>
    <property type="match status" value="1"/>
</dbReference>
<dbReference type="Gene3D" id="3.40.50.720">
    <property type="entry name" value="NAD(P)-binding Rossmann-like Domain"/>
    <property type="match status" value="1"/>
</dbReference>
<reference evidence="4 5" key="1">
    <citation type="journal article" date="2012" name="Appl. Environ. Microbiol.">
        <title>Short-read sequencing for genomic analysis of the brown rot fungus Fibroporia radiculosa.</title>
        <authorList>
            <person name="Tang J.D."/>
            <person name="Perkins A.D."/>
            <person name="Sonstegard T.S."/>
            <person name="Schroeder S.G."/>
            <person name="Burgess S.C."/>
            <person name="Diehl S.V."/>
        </authorList>
    </citation>
    <scope>NUCLEOTIDE SEQUENCE [LARGE SCALE GENOMIC DNA]</scope>
    <source>
        <strain evidence="4 5">TFFH 294</strain>
    </source>
</reference>
<dbReference type="PANTHER" id="PTHR42901:SF1">
    <property type="entry name" value="ALCOHOL DEHYDROGENASE"/>
    <property type="match status" value="1"/>
</dbReference>
<dbReference type="RefSeq" id="XP_012183460.1">
    <property type="nucleotide sequence ID" value="XM_012328070.1"/>
</dbReference>
<evidence type="ECO:0000313" key="4">
    <source>
        <dbReference type="EMBL" id="CCM04177.1"/>
    </source>
</evidence>
<dbReference type="HOGENOM" id="CLU_010194_8_0_1"/>
<evidence type="ECO:0000256" key="1">
    <source>
        <dbReference type="ARBA" id="ARBA00006484"/>
    </source>
</evidence>
<sequence length="290" mass="30993">MSAELGAGFVQTERHDTYPAISPANADLKGKVVLVTGASKGIGKSIAIAFAQAGVSGLVLAARSDMSAVKVAAEASQRPGQSLKVITVTLDASNLAQVDDAAAKVKKTFGRLDILVNNAGYLGAYGLIGDSDPQEAWKAWSVNVLGAYAVTRAFLPLLLESADKTIVNIGSIAGLVKIPNLFAYLTSKLALLRFTELLMTEYGEKGIVAHYVHPGVIETDMADQVPEVKTGGFGVTDTLELPAHTLVWLVRERREWLAGRYVSSQWDVEELLAKKQEIVDGDKLKVKMVV</sequence>
<dbReference type="GeneID" id="24099088"/>
<keyword evidence="5" id="KW-1185">Reference proteome</keyword>
<dbReference type="InParanoid" id="J4HYY4"/>
<evidence type="ECO:0000313" key="5">
    <source>
        <dbReference type="Proteomes" id="UP000006352"/>
    </source>
</evidence>
<protein>
    <submittedName>
        <fullName evidence="4">Uncharacterized protein</fullName>
    </submittedName>
</protein>
<dbReference type="PRINTS" id="PR00081">
    <property type="entry name" value="GDHRDH"/>
</dbReference>
<proteinExistence type="inferred from homology"/>
<keyword evidence="2" id="KW-0560">Oxidoreductase</keyword>
<gene>
    <name evidence="4" type="ORF">FIBRA_06339</name>
</gene>
<dbReference type="InterPro" id="IPR002347">
    <property type="entry name" value="SDR_fam"/>
</dbReference>
<evidence type="ECO:0000256" key="3">
    <source>
        <dbReference type="RuleBase" id="RU000363"/>
    </source>
</evidence>
<evidence type="ECO:0000256" key="2">
    <source>
        <dbReference type="ARBA" id="ARBA00023002"/>
    </source>
</evidence>
<dbReference type="Pfam" id="PF00106">
    <property type="entry name" value="adh_short"/>
    <property type="match status" value="1"/>
</dbReference>
<dbReference type="Proteomes" id="UP000006352">
    <property type="component" value="Unassembled WGS sequence"/>
</dbReference>
<dbReference type="EMBL" id="HE797144">
    <property type="protein sequence ID" value="CCM04177.1"/>
    <property type="molecule type" value="Genomic_DNA"/>
</dbReference>
<name>J4HYY4_9APHY</name>
<dbReference type="PANTHER" id="PTHR42901">
    <property type="entry name" value="ALCOHOL DEHYDROGENASE"/>
    <property type="match status" value="1"/>
</dbReference>